<protein>
    <submittedName>
        <fullName evidence="1">Uncharacterized protein</fullName>
    </submittedName>
</protein>
<dbReference type="Proteomes" id="UP000325811">
    <property type="component" value="Plasmid pI"/>
</dbReference>
<dbReference type="EMBL" id="LR699555">
    <property type="protein sequence ID" value="VVD31074.1"/>
    <property type="molecule type" value="Genomic_DNA"/>
</dbReference>
<dbReference type="AlphaFoldDB" id="A0A5Q4Z2S5"/>
<dbReference type="KEGG" id="pdio:PDMSB3_0238.2"/>
<accession>A0A5Q4Z2S5</accession>
<evidence type="ECO:0000313" key="2">
    <source>
        <dbReference type="Proteomes" id="UP000325811"/>
    </source>
</evidence>
<evidence type="ECO:0000313" key="1">
    <source>
        <dbReference type="EMBL" id="VVD31074.1"/>
    </source>
</evidence>
<sequence length="116" mass="12394">MGEQHIADFRAVLACERKQHTGRVFVHRAALRDAIGFAVLVDASHACDAAGEADHEAGSIRLGAQVAGLPQLREHRRALDAAGLVAQVLFRARLAPFVVGAVRVVLLRDARALTAL</sequence>
<geneLocation type="plasmid" evidence="1 2">
    <name>pI</name>
</geneLocation>
<keyword evidence="1" id="KW-0614">Plasmid</keyword>
<proteinExistence type="predicted"/>
<organism evidence="1 2">
    <name type="scientific">Paraburkholderia dioscoreae</name>
    <dbReference type="NCBI Taxonomy" id="2604047"/>
    <lineage>
        <taxon>Bacteria</taxon>
        <taxon>Pseudomonadati</taxon>
        <taxon>Pseudomonadota</taxon>
        <taxon>Betaproteobacteria</taxon>
        <taxon>Burkholderiales</taxon>
        <taxon>Burkholderiaceae</taxon>
        <taxon>Paraburkholderia</taxon>
    </lineage>
</organism>
<keyword evidence="2" id="KW-1185">Reference proteome</keyword>
<gene>
    <name evidence="1" type="ORF">PDMSB3_0238</name>
</gene>
<reference evidence="1 2" key="1">
    <citation type="submission" date="2019-08" db="EMBL/GenBank/DDBJ databases">
        <authorList>
            <person name="Herpell B J."/>
        </authorList>
    </citation>
    <scope>NUCLEOTIDE SEQUENCE [LARGE SCALE GENOMIC DNA]</scope>
    <source>
        <strain evidence="2">Msb3</strain>
        <plasmid evidence="1 2">pI</plasmid>
    </source>
</reference>
<name>A0A5Q4Z2S5_9BURK</name>